<dbReference type="InterPro" id="IPR001789">
    <property type="entry name" value="Sig_transdc_resp-reg_receiver"/>
</dbReference>
<dbReference type="InterPro" id="IPR011006">
    <property type="entry name" value="CheY-like_superfamily"/>
</dbReference>
<comment type="caution">
    <text evidence="7">The sequence shown here is derived from an EMBL/GenBank/DDBJ whole genome shotgun (WGS) entry which is preliminary data.</text>
</comment>
<evidence type="ECO:0000256" key="2">
    <source>
        <dbReference type="ARBA" id="ARBA00023125"/>
    </source>
</evidence>
<proteinExistence type="predicted"/>
<sequence>MYNVMLADDDYPVIELLSETIEWERLGYRLMGTHENGLSAWEQAERQMPDVLITDIGMPKLDGLELAARISERRAGVRIVILSCHSEFQLAQQAMRLNVQEYFLKDALDPEDLSRLLLRLKEGLDEERRMNWEQERLHRLLNETKELRREKVIKNFIHQPLLSPEAWRRDAEGYGLLLSGEQCLPVIGFVDNYRLVKHRFASDQTLLFAVGNVMDEVLQAGELRGLHTGYDVKRSLLLFAYKPTLKVNVMDQLRESLRQIQNTLLQVLKIRMSFLIGPSAGTPELLKASLVELLDSEEQRFYLREGDCAKCSPSALQASPQDLFDYYDEAIQQLRAVLLGKSVQEAGHAAQRWIEWIRVQKYPTEVVKDWTLKLLLDLKLKLHTLQPVRSSHTADTLHREIAELDSLDQLGDWLADHLCAFVSARTGSAAASKRTEITEVCRYVALHIGRRICLDEVAEHLHLNASYFSRLFKKEMGMTFIEYVTRMKVERAKELLDHTGHTVGEICELLGYDNQSYFIKTFKVHTGATPVEYRG</sequence>
<feature type="domain" description="HTH araC/xylS-type" evidence="5">
    <location>
        <begin position="438"/>
        <end position="535"/>
    </location>
</feature>
<dbReference type="Pfam" id="PF12833">
    <property type="entry name" value="HTH_18"/>
    <property type="match status" value="1"/>
</dbReference>
<evidence type="ECO:0000256" key="4">
    <source>
        <dbReference type="PROSITE-ProRule" id="PRU00169"/>
    </source>
</evidence>
<dbReference type="Pfam" id="PF00072">
    <property type="entry name" value="Response_reg"/>
    <property type="match status" value="1"/>
</dbReference>
<evidence type="ECO:0000313" key="7">
    <source>
        <dbReference type="EMBL" id="MFB5762143.1"/>
    </source>
</evidence>
<accession>A0ABV5C3N8</accession>
<dbReference type="SUPFAM" id="SSF52172">
    <property type="entry name" value="CheY-like"/>
    <property type="match status" value="1"/>
</dbReference>
<keyword evidence="4" id="KW-0597">Phosphoprotein</keyword>
<dbReference type="InterPro" id="IPR020449">
    <property type="entry name" value="Tscrpt_reg_AraC-type_HTH"/>
</dbReference>
<dbReference type="Proteomes" id="UP001580430">
    <property type="component" value="Unassembled WGS sequence"/>
</dbReference>
<reference evidence="7 8" key="1">
    <citation type="submission" date="2024-09" db="EMBL/GenBank/DDBJ databases">
        <title>Paenibacillus zeirhizospherea sp. nov., isolated from surface of the maize (Zea mays) roots in a horticulture field, Hungary.</title>
        <authorList>
            <person name="Marton D."/>
            <person name="Farkas M."/>
            <person name="Bedics A."/>
            <person name="Toth E."/>
            <person name="Tancsics A."/>
            <person name="Boka K."/>
            <person name="Marati G."/>
            <person name="Kriszt B."/>
            <person name="Cserhati M."/>
        </authorList>
    </citation>
    <scope>NUCLEOTIDE SEQUENCE [LARGE SCALE GENOMIC DNA]</scope>
    <source>
        <strain evidence="7 8">JCM 18446</strain>
    </source>
</reference>
<dbReference type="InterPro" id="IPR009057">
    <property type="entry name" value="Homeodomain-like_sf"/>
</dbReference>
<evidence type="ECO:0000259" key="6">
    <source>
        <dbReference type="PROSITE" id="PS50110"/>
    </source>
</evidence>
<evidence type="ECO:0000313" key="8">
    <source>
        <dbReference type="Proteomes" id="UP001580430"/>
    </source>
</evidence>
<keyword evidence="8" id="KW-1185">Reference proteome</keyword>
<dbReference type="PRINTS" id="PR00032">
    <property type="entry name" value="HTHARAC"/>
</dbReference>
<dbReference type="Gene3D" id="3.40.50.2300">
    <property type="match status" value="1"/>
</dbReference>
<dbReference type="PANTHER" id="PTHR43280:SF10">
    <property type="entry name" value="REGULATORY PROTEIN POCR"/>
    <property type="match status" value="1"/>
</dbReference>
<dbReference type="PROSITE" id="PS01124">
    <property type="entry name" value="HTH_ARAC_FAMILY_2"/>
    <property type="match status" value="1"/>
</dbReference>
<dbReference type="CDD" id="cd17536">
    <property type="entry name" value="REC_YesN-like"/>
    <property type="match status" value="1"/>
</dbReference>
<dbReference type="PROSITE" id="PS50110">
    <property type="entry name" value="RESPONSE_REGULATORY"/>
    <property type="match status" value="1"/>
</dbReference>
<evidence type="ECO:0000256" key="3">
    <source>
        <dbReference type="ARBA" id="ARBA00023163"/>
    </source>
</evidence>
<dbReference type="RefSeq" id="WP_375521258.1">
    <property type="nucleotide sequence ID" value="NZ_JBHIRY010000017.1"/>
</dbReference>
<evidence type="ECO:0000256" key="1">
    <source>
        <dbReference type="ARBA" id="ARBA00023015"/>
    </source>
</evidence>
<gene>
    <name evidence="7" type="ORF">ACE5LO_17290</name>
</gene>
<protein>
    <submittedName>
        <fullName evidence="7">Helix-turn-helix domain-containing protein</fullName>
    </submittedName>
</protein>
<feature type="domain" description="Response regulatory" evidence="6">
    <location>
        <begin position="3"/>
        <end position="120"/>
    </location>
</feature>
<dbReference type="InterPro" id="IPR018060">
    <property type="entry name" value="HTH_AraC"/>
</dbReference>
<dbReference type="SMART" id="SM00448">
    <property type="entry name" value="REC"/>
    <property type="match status" value="1"/>
</dbReference>
<dbReference type="Gene3D" id="1.10.10.60">
    <property type="entry name" value="Homeodomain-like"/>
    <property type="match status" value="2"/>
</dbReference>
<keyword evidence="2" id="KW-0238">DNA-binding</keyword>
<name>A0ABV5C3N8_9BACL</name>
<feature type="modified residue" description="4-aspartylphosphate" evidence="4">
    <location>
        <position position="55"/>
    </location>
</feature>
<dbReference type="PANTHER" id="PTHR43280">
    <property type="entry name" value="ARAC-FAMILY TRANSCRIPTIONAL REGULATOR"/>
    <property type="match status" value="1"/>
</dbReference>
<dbReference type="SUPFAM" id="SSF46689">
    <property type="entry name" value="Homeodomain-like"/>
    <property type="match status" value="2"/>
</dbReference>
<dbReference type="EMBL" id="JBHIRY010000017">
    <property type="protein sequence ID" value="MFB5762143.1"/>
    <property type="molecule type" value="Genomic_DNA"/>
</dbReference>
<dbReference type="SMART" id="SM00342">
    <property type="entry name" value="HTH_ARAC"/>
    <property type="match status" value="1"/>
</dbReference>
<evidence type="ECO:0000259" key="5">
    <source>
        <dbReference type="PROSITE" id="PS01124"/>
    </source>
</evidence>
<organism evidence="7 8">
    <name type="scientific">Paenibacillus medicaginis</name>
    <dbReference type="NCBI Taxonomy" id="1470560"/>
    <lineage>
        <taxon>Bacteria</taxon>
        <taxon>Bacillati</taxon>
        <taxon>Bacillota</taxon>
        <taxon>Bacilli</taxon>
        <taxon>Bacillales</taxon>
        <taxon>Paenibacillaceae</taxon>
        <taxon>Paenibacillus</taxon>
    </lineage>
</organism>
<keyword evidence="3" id="KW-0804">Transcription</keyword>
<keyword evidence="1" id="KW-0805">Transcription regulation</keyword>